<sequence length="465" mass="51968">MASLSLLQHYLDYLSSPAVLLTILILVGPFALERFKNRALRSDSAIGIKLQGCFRLGISKRSNLDDQYDRTSRNGSTSSKAKIKALFTFPIKSCKGVELSASEVGPTGLKYDRLFTFAQLLSKPDKSKIATDAGGVQEVSGDWQHEWQFMTQRDFPRLALMETQLWVPDPKKQSTKKGHDLPNEEANDASWSANGGCLIIRFAFEPDFNPFGLRTDYVTISLPLNPSPARGASKKYAYETLSIWKDHPVAVNMTNEIPPKDLAKLKYFLGVSNPLALFRVDEGNKRAVTRCLPKGRVGETYSVGFADAFPVHMLNVASVRAVDDELPAKAAVKDKLDARRFRSNIYLSGPPAYAEDSWKKVLIGRCVQRVTHDNSTRMVETDGEYHVACRTARCKLPNTHPDTGIQDRNEPYTTLGKTRKVDKGAYPHPCLGMQVIPLFEQGILRVGDEVEVLETGEHFYEKMFT</sequence>
<dbReference type="Proteomes" id="UP001281147">
    <property type="component" value="Unassembled WGS sequence"/>
</dbReference>
<proteinExistence type="predicted"/>
<comment type="caution">
    <text evidence="1">The sequence shown here is derived from an EMBL/GenBank/DDBJ whole genome shotgun (WGS) entry which is preliminary data.</text>
</comment>
<evidence type="ECO:0000313" key="2">
    <source>
        <dbReference type="Proteomes" id="UP001281147"/>
    </source>
</evidence>
<protein>
    <submittedName>
        <fullName evidence="1">Uncharacterized protein</fullName>
    </submittedName>
</protein>
<reference evidence="1" key="1">
    <citation type="submission" date="2023-07" db="EMBL/GenBank/DDBJ databases">
        <title>Black Yeasts Isolated from many extreme environments.</title>
        <authorList>
            <person name="Coleine C."/>
            <person name="Stajich J.E."/>
            <person name="Selbmann L."/>
        </authorList>
    </citation>
    <scope>NUCLEOTIDE SEQUENCE</scope>
    <source>
        <strain evidence="1">CCFEE 5714</strain>
    </source>
</reference>
<organism evidence="1 2">
    <name type="scientific">Vermiconidia calcicola</name>
    <dbReference type="NCBI Taxonomy" id="1690605"/>
    <lineage>
        <taxon>Eukaryota</taxon>
        <taxon>Fungi</taxon>
        <taxon>Dikarya</taxon>
        <taxon>Ascomycota</taxon>
        <taxon>Pezizomycotina</taxon>
        <taxon>Dothideomycetes</taxon>
        <taxon>Dothideomycetidae</taxon>
        <taxon>Mycosphaerellales</taxon>
        <taxon>Extremaceae</taxon>
        <taxon>Vermiconidia</taxon>
    </lineage>
</organism>
<evidence type="ECO:0000313" key="1">
    <source>
        <dbReference type="EMBL" id="KAK3705639.1"/>
    </source>
</evidence>
<name>A0ACC3MX75_9PEZI</name>
<dbReference type="EMBL" id="JAUTXU010000128">
    <property type="protein sequence ID" value="KAK3705639.1"/>
    <property type="molecule type" value="Genomic_DNA"/>
</dbReference>
<keyword evidence="2" id="KW-1185">Reference proteome</keyword>
<gene>
    <name evidence="1" type="ORF">LTR37_013247</name>
</gene>
<accession>A0ACC3MX75</accession>